<organism evidence="2">
    <name type="scientific">marine metagenome</name>
    <dbReference type="NCBI Taxonomy" id="408172"/>
    <lineage>
        <taxon>unclassified sequences</taxon>
        <taxon>metagenomes</taxon>
        <taxon>ecological metagenomes</taxon>
    </lineage>
</organism>
<protein>
    <recommendedName>
        <fullName evidence="3">VCBS repeat-containing protein</fullName>
    </recommendedName>
</protein>
<feature type="non-terminal residue" evidence="2">
    <location>
        <position position="1"/>
    </location>
</feature>
<dbReference type="Gene3D" id="2.130.10.130">
    <property type="entry name" value="Integrin alpha, N-terminal"/>
    <property type="match status" value="2"/>
</dbReference>
<reference evidence="2" key="1">
    <citation type="submission" date="2018-05" db="EMBL/GenBank/DDBJ databases">
        <authorList>
            <person name="Lanie J.A."/>
            <person name="Ng W.-L."/>
            <person name="Kazmierczak K.M."/>
            <person name="Andrzejewski T.M."/>
            <person name="Davidsen T.M."/>
            <person name="Wayne K.J."/>
            <person name="Tettelin H."/>
            <person name="Glass J.I."/>
            <person name="Rusch D."/>
            <person name="Podicherti R."/>
            <person name="Tsui H.-C.T."/>
            <person name="Winkler M.E."/>
        </authorList>
    </citation>
    <scope>NUCLEOTIDE SEQUENCE</scope>
</reference>
<evidence type="ECO:0000256" key="1">
    <source>
        <dbReference type="ARBA" id="ARBA00022729"/>
    </source>
</evidence>
<dbReference type="EMBL" id="UINC01007589">
    <property type="protein sequence ID" value="SVA34170.1"/>
    <property type="molecule type" value="Genomic_DNA"/>
</dbReference>
<feature type="non-terminal residue" evidence="2">
    <location>
        <position position="502"/>
    </location>
</feature>
<dbReference type="SUPFAM" id="SSF69318">
    <property type="entry name" value="Integrin alpha N-terminal domain"/>
    <property type="match status" value="1"/>
</dbReference>
<evidence type="ECO:0008006" key="3">
    <source>
        <dbReference type="Google" id="ProtNLM"/>
    </source>
</evidence>
<dbReference type="AlphaFoldDB" id="A0A381V1C3"/>
<dbReference type="PANTHER" id="PTHR44103">
    <property type="entry name" value="PROPROTEIN CONVERTASE P"/>
    <property type="match status" value="1"/>
</dbReference>
<dbReference type="Pfam" id="PF13517">
    <property type="entry name" value="FG-GAP_3"/>
    <property type="match status" value="3"/>
</dbReference>
<accession>A0A381V1C3</accession>
<dbReference type="PANTHER" id="PTHR44103:SF1">
    <property type="entry name" value="PROPROTEIN CONVERTASE P"/>
    <property type="match status" value="1"/>
</dbReference>
<sequence>VTVTGTPQLTLDTNPDAVVDFASSASATVLTFNYTVALGNNSTDLDYTGTDALALNGGTINDANGNAATLTLASPGAVNSISDNQALVIDGVLPVVSSVSSDKAPGNYTIGEVISIDITFNKAVTVSGTPQLTLATGLSSDGAITFNPDDISTSANGANAVYAADVDGDGDMDVLSASCIDDKIAWYENNGSESFTERVISTNAHCAQSVFVVDVDGDGDMDVLSASWFDRKIAWYKNDGSETFEENVINEETGLEAFTYSFWSVWAYPVDLDSDGDMDVLSAATSADSPISWYENDGSESFTPHSIVTSISAAQRVYAADMDGDGDMDLVVASGNTDNKINWYENNGSQSFTEYTITTSVASPRSMHVIDMDKDGDMDVLSASMQDNKIAWYENNGSQAFTAHSVSTSADFAMGVHAVDVDADGDLDILSASYDDDKIAWYENNGSESFTEHVISTSAAQAKSVYAADVDSDGDLDILSASYEDDKIAWYENPTDNAALVN</sequence>
<dbReference type="InterPro" id="IPR028994">
    <property type="entry name" value="Integrin_alpha_N"/>
</dbReference>
<keyword evidence="1" id="KW-0732">Signal</keyword>
<gene>
    <name evidence="2" type="ORF">METZ01_LOCUS87024</name>
</gene>
<evidence type="ECO:0000313" key="2">
    <source>
        <dbReference type="EMBL" id="SVA34170.1"/>
    </source>
</evidence>
<dbReference type="InterPro" id="IPR013517">
    <property type="entry name" value="FG-GAP"/>
</dbReference>
<name>A0A381V1C3_9ZZZZ</name>
<proteinExistence type="predicted"/>